<protein>
    <recommendedName>
        <fullName evidence="2">Cysteine-rich DPF motif domain-containing protein 1</fullName>
    </recommendedName>
</protein>
<dbReference type="PANTHER" id="PTHR31849:SF1">
    <property type="entry name" value="CYSTEINE-RICH DPF MOTIF DOMAIN-CONTAINING PROTEIN 1"/>
    <property type="match status" value="1"/>
</dbReference>
<dbReference type="PANTHER" id="PTHR31849">
    <property type="entry name" value="CYSTEINE-RICH PDF MOTIF DOMAIN-CONTAINING PROTEIN 1"/>
    <property type="match status" value="1"/>
</dbReference>
<sequence>MESVASTSTDEAHFIGHNQGLTSAVQDPKEIINEIFRCSCCSLEERFNFKGIKAPFARQLSYLEECYIMKDPFSLPNKGEVLVLGADCNFCKKPVCLECSIYFGKRFCLKCALCNIQNLPSQLHSKVKNLMKERDS</sequence>
<dbReference type="InterPro" id="IPR018785">
    <property type="entry name" value="CDPF1_dom"/>
</dbReference>
<evidence type="ECO:0000256" key="1">
    <source>
        <dbReference type="ARBA" id="ARBA00007917"/>
    </source>
</evidence>
<organism evidence="4 5">
    <name type="scientific">Bombus vosnesenskii</name>
    <dbReference type="NCBI Taxonomy" id="207650"/>
    <lineage>
        <taxon>Eukaryota</taxon>
        <taxon>Metazoa</taxon>
        <taxon>Ecdysozoa</taxon>
        <taxon>Arthropoda</taxon>
        <taxon>Hexapoda</taxon>
        <taxon>Insecta</taxon>
        <taxon>Pterygota</taxon>
        <taxon>Neoptera</taxon>
        <taxon>Endopterygota</taxon>
        <taxon>Hymenoptera</taxon>
        <taxon>Apocrita</taxon>
        <taxon>Aculeata</taxon>
        <taxon>Apoidea</taxon>
        <taxon>Anthophila</taxon>
        <taxon>Apidae</taxon>
        <taxon>Bombus</taxon>
        <taxon>Pyrobombus</taxon>
    </lineage>
</organism>
<dbReference type="Pfam" id="PF10170">
    <property type="entry name" value="C6_DPF"/>
    <property type="match status" value="1"/>
</dbReference>
<evidence type="ECO:0000256" key="2">
    <source>
        <dbReference type="ARBA" id="ARBA00014801"/>
    </source>
</evidence>
<dbReference type="KEGG" id="bvk:117231077"/>
<gene>
    <name evidence="5" type="primary">LOC117231077</name>
</gene>
<dbReference type="InterPro" id="IPR042426">
    <property type="entry name" value="CDPF1"/>
</dbReference>
<evidence type="ECO:0000313" key="4">
    <source>
        <dbReference type="Proteomes" id="UP000504631"/>
    </source>
</evidence>
<dbReference type="RefSeq" id="XP_033345043.1">
    <property type="nucleotide sequence ID" value="XM_033489152.1"/>
</dbReference>
<dbReference type="Proteomes" id="UP000504631">
    <property type="component" value="Unplaced"/>
</dbReference>
<dbReference type="AlphaFoldDB" id="A0A6J3JWA3"/>
<comment type="similarity">
    <text evidence="1">Belongs to the CDPF1 family.</text>
</comment>
<name>A0A6J3JWA3_9HYME</name>
<proteinExistence type="inferred from homology"/>
<dbReference type="PRINTS" id="PR01995">
    <property type="entry name" value="UPF0595"/>
</dbReference>
<dbReference type="GeneID" id="117231077"/>
<evidence type="ECO:0000259" key="3">
    <source>
        <dbReference type="Pfam" id="PF10170"/>
    </source>
</evidence>
<keyword evidence="4" id="KW-1185">Reference proteome</keyword>
<reference evidence="5" key="1">
    <citation type="submission" date="2025-08" db="UniProtKB">
        <authorList>
            <consortium name="RefSeq"/>
        </authorList>
    </citation>
    <scope>IDENTIFICATION</scope>
    <source>
        <tissue evidence="5">Muscle</tissue>
    </source>
</reference>
<accession>A0A6J3JWA3</accession>
<evidence type="ECO:0000313" key="5">
    <source>
        <dbReference type="RefSeq" id="XP_033345043.1"/>
    </source>
</evidence>
<feature type="domain" description="Cysteine-rich DPF motif" evidence="3">
    <location>
        <begin position="36"/>
        <end position="127"/>
    </location>
</feature>